<evidence type="ECO:0000256" key="1">
    <source>
        <dbReference type="ARBA" id="ARBA00029454"/>
    </source>
</evidence>
<proteinExistence type="inferred from homology"/>
<dbReference type="AlphaFoldDB" id="A0AAJ0CHQ0"/>
<dbReference type="Gene3D" id="3.30.559.10">
    <property type="entry name" value="Chloramphenicol acetyltransferase-like domain"/>
    <property type="match status" value="1"/>
</dbReference>
<dbReference type="GO" id="GO:0003824">
    <property type="term" value="F:catalytic activity"/>
    <property type="evidence" value="ECO:0007669"/>
    <property type="project" value="InterPro"/>
</dbReference>
<evidence type="ECO:0000313" key="4">
    <source>
        <dbReference type="Proteomes" id="UP001251528"/>
    </source>
</evidence>
<dbReference type="EMBL" id="JASWJB010000384">
    <property type="protein sequence ID" value="KAK2590901.1"/>
    <property type="molecule type" value="Genomic_DNA"/>
</dbReference>
<gene>
    <name evidence="3" type="ORF">QQS21_011413</name>
</gene>
<evidence type="ECO:0000313" key="3">
    <source>
        <dbReference type="EMBL" id="KAK2590901.1"/>
    </source>
</evidence>
<dbReference type="Pfam" id="PF00668">
    <property type="entry name" value="Condensation"/>
    <property type="match status" value="1"/>
</dbReference>
<dbReference type="InterPro" id="IPR023213">
    <property type="entry name" value="CAT-like_dom_sf"/>
</dbReference>
<feature type="domain" description="Condensation" evidence="2">
    <location>
        <begin position="18"/>
        <end position="171"/>
    </location>
</feature>
<comment type="similarity">
    <text evidence="1">Belongs to the NRP synthetase family.</text>
</comment>
<dbReference type="SUPFAM" id="SSF52777">
    <property type="entry name" value="CoA-dependent acyltransferases"/>
    <property type="match status" value="1"/>
</dbReference>
<protein>
    <recommendedName>
        <fullName evidence="2">Condensation domain-containing protein</fullName>
    </recommendedName>
</protein>
<dbReference type="InterPro" id="IPR001242">
    <property type="entry name" value="Condensation_dom"/>
</dbReference>
<sequence length="197" mass="22391">MSALAPSLDYNAGTTQQNDAYPLTKSQSGIWLEYQKDTLSTKYNLTLEIDFANTLIDTPSVSKIVEAIYTLTQRNTILRSTLSLRNGDPCIQEHRLDSADPEIRIIYRRVLKSQEPEAQLFHRPFQLEDEFAARWIILQGADTIKVYMIGHHIIVDGHSMSLLSSELLEILARRVSQLPVPVHFSQMGVIEVRQRPG</sequence>
<keyword evidence="4" id="KW-1185">Reference proteome</keyword>
<dbReference type="Proteomes" id="UP001251528">
    <property type="component" value="Unassembled WGS sequence"/>
</dbReference>
<comment type="caution">
    <text evidence="3">The sequence shown here is derived from an EMBL/GenBank/DDBJ whole genome shotgun (WGS) entry which is preliminary data.</text>
</comment>
<organism evidence="3 4">
    <name type="scientific">Conoideocrella luteorostrata</name>
    <dbReference type="NCBI Taxonomy" id="1105319"/>
    <lineage>
        <taxon>Eukaryota</taxon>
        <taxon>Fungi</taxon>
        <taxon>Dikarya</taxon>
        <taxon>Ascomycota</taxon>
        <taxon>Pezizomycotina</taxon>
        <taxon>Sordariomycetes</taxon>
        <taxon>Hypocreomycetidae</taxon>
        <taxon>Hypocreales</taxon>
        <taxon>Clavicipitaceae</taxon>
        <taxon>Conoideocrella</taxon>
    </lineage>
</organism>
<name>A0AAJ0CHQ0_9HYPO</name>
<evidence type="ECO:0000259" key="2">
    <source>
        <dbReference type="Pfam" id="PF00668"/>
    </source>
</evidence>
<dbReference type="PANTHER" id="PTHR45398">
    <property type="match status" value="1"/>
</dbReference>
<reference evidence="3" key="1">
    <citation type="submission" date="2023-06" db="EMBL/GenBank/DDBJ databases">
        <title>Conoideocrella luteorostrata (Hypocreales: Clavicipitaceae), a potential biocontrol fungus for elongate hemlock scale in United States Christmas tree production areas.</title>
        <authorList>
            <person name="Barrett H."/>
            <person name="Lovett B."/>
            <person name="Macias A.M."/>
            <person name="Stajich J.E."/>
            <person name="Kasson M.T."/>
        </authorList>
    </citation>
    <scope>NUCLEOTIDE SEQUENCE</scope>
    <source>
        <strain evidence="3">ARSEF 14590</strain>
    </source>
</reference>
<accession>A0AAJ0CHQ0</accession>
<dbReference type="PANTHER" id="PTHR45398:SF1">
    <property type="entry name" value="ENZYME, PUTATIVE (JCVI)-RELATED"/>
    <property type="match status" value="1"/>
</dbReference>